<dbReference type="Gene3D" id="3.40.50.2000">
    <property type="entry name" value="Glycogen Phosphorylase B"/>
    <property type="match status" value="1"/>
</dbReference>
<dbReference type="Pfam" id="PF13692">
    <property type="entry name" value="Glyco_trans_1_4"/>
    <property type="match status" value="1"/>
</dbReference>
<protein>
    <recommendedName>
        <fullName evidence="5">Glycosyl transferase family 1</fullName>
    </recommendedName>
</protein>
<comment type="caution">
    <text evidence="3">The sequence shown here is derived from an EMBL/GenBank/DDBJ whole genome shotgun (WGS) entry which is preliminary data.</text>
</comment>
<dbReference type="GO" id="GO:0016757">
    <property type="term" value="F:glycosyltransferase activity"/>
    <property type="evidence" value="ECO:0007669"/>
    <property type="project" value="UniProtKB-KW"/>
</dbReference>
<sequence>MANAACVIAGNQYLADRALKAGAKRVEIIPTVVDIERYHTDSVPSPDGMPRVGWIGTPQTWRDLGYPVYAGLATELEKAGVIFRAVGAALCASREGNLEIVPWSEESEVASIQGMDIGVMPLTDTPWTRGKCGYKLIQYMACGLPVIASPIGANREIVRDGTDGFFASEPHEWSARILQLCHDEPLRKQMGSVARKRIEEFYSLQVWSKQLGDIFLAAGNTKIGARNS</sequence>
<keyword evidence="2" id="KW-0808">Transferase</keyword>
<dbReference type="PANTHER" id="PTHR12526:SF510">
    <property type="entry name" value="D-INOSITOL 3-PHOSPHATE GLYCOSYLTRANSFERASE"/>
    <property type="match status" value="1"/>
</dbReference>
<evidence type="ECO:0000313" key="3">
    <source>
        <dbReference type="EMBL" id="PZX40640.1"/>
    </source>
</evidence>
<dbReference type="STRING" id="121821.GCA_001870675_01312"/>
<evidence type="ECO:0000256" key="2">
    <source>
        <dbReference type="ARBA" id="ARBA00022679"/>
    </source>
</evidence>
<name>A0A2W7Q3M6_9RHOB</name>
<evidence type="ECO:0000256" key="1">
    <source>
        <dbReference type="ARBA" id="ARBA00022676"/>
    </source>
</evidence>
<dbReference type="AlphaFoldDB" id="A0A2W7Q3M6"/>
<keyword evidence="1" id="KW-0328">Glycosyltransferase</keyword>
<accession>A0A2W7Q3M6</accession>
<evidence type="ECO:0008006" key="5">
    <source>
        <dbReference type="Google" id="ProtNLM"/>
    </source>
</evidence>
<dbReference type="Proteomes" id="UP000249364">
    <property type="component" value="Unassembled WGS sequence"/>
</dbReference>
<evidence type="ECO:0000313" key="4">
    <source>
        <dbReference type="Proteomes" id="UP000249364"/>
    </source>
</evidence>
<keyword evidence="4" id="KW-1185">Reference proteome</keyword>
<organism evidence="3 4">
    <name type="scientific">Roseinatronobacter thiooxidans</name>
    <dbReference type="NCBI Taxonomy" id="121821"/>
    <lineage>
        <taxon>Bacteria</taxon>
        <taxon>Pseudomonadati</taxon>
        <taxon>Pseudomonadota</taxon>
        <taxon>Alphaproteobacteria</taxon>
        <taxon>Rhodobacterales</taxon>
        <taxon>Paracoccaceae</taxon>
        <taxon>Roseinatronobacter</taxon>
    </lineage>
</organism>
<dbReference type="CDD" id="cd03801">
    <property type="entry name" value="GT4_PimA-like"/>
    <property type="match status" value="1"/>
</dbReference>
<reference evidence="3 4" key="1">
    <citation type="submission" date="2018-06" db="EMBL/GenBank/DDBJ databases">
        <title>Genomic Encyclopedia of Archaeal and Bacterial Type Strains, Phase II (KMG-II): from individual species to whole genera.</title>
        <authorList>
            <person name="Goeker M."/>
        </authorList>
    </citation>
    <scope>NUCLEOTIDE SEQUENCE [LARGE SCALE GENOMIC DNA]</scope>
    <source>
        <strain evidence="3 4">DSM 13087</strain>
    </source>
</reference>
<dbReference type="PANTHER" id="PTHR12526">
    <property type="entry name" value="GLYCOSYLTRANSFERASE"/>
    <property type="match status" value="1"/>
</dbReference>
<gene>
    <name evidence="3" type="ORF">LY56_02523</name>
</gene>
<dbReference type="EMBL" id="QKZQ01000012">
    <property type="protein sequence ID" value="PZX40640.1"/>
    <property type="molecule type" value="Genomic_DNA"/>
</dbReference>
<dbReference type="OrthoDB" id="9790710at2"/>
<proteinExistence type="predicted"/>
<dbReference type="SUPFAM" id="SSF53756">
    <property type="entry name" value="UDP-Glycosyltransferase/glycogen phosphorylase"/>
    <property type="match status" value="1"/>
</dbReference>